<protein>
    <recommendedName>
        <fullName evidence="1">Beta-lactamase-related domain-containing protein</fullName>
    </recommendedName>
</protein>
<accession>A0A2T4DUE8</accession>
<gene>
    <name evidence="2" type="ORF">C9994_02980</name>
</gene>
<evidence type="ECO:0000313" key="2">
    <source>
        <dbReference type="EMBL" id="PTB97430.1"/>
    </source>
</evidence>
<name>A0A2T4DUE8_9BACT</name>
<sequence>MGPAGLVKSTTADMMKYMNALLGENSTLAKAALLTEIPYFKEENEAIGLGTKIIRDSGNTVYLKSGDSMGQSSMLCYNRAANWGILIFINQNNSKMRNNMLNILYESILK</sequence>
<dbReference type="Proteomes" id="UP000240608">
    <property type="component" value="Unassembled WGS sequence"/>
</dbReference>
<reference evidence="2 3" key="1">
    <citation type="submission" date="2018-03" db="EMBL/GenBank/DDBJ databases">
        <title>Cross-interface Injection: A General Nanoliter Liquid Handling Method Applied to Single Cells Genome Amplification Automated Nanoliter Liquid Handling Applied to Single Cell Multiple Displacement Amplification.</title>
        <authorList>
            <person name="Yun J."/>
            <person name="Xu P."/>
            <person name="Xu J."/>
            <person name="Dai X."/>
            <person name="Wang Y."/>
            <person name="Zheng X."/>
            <person name="Cao C."/>
            <person name="Yi Q."/>
            <person name="Zhu Y."/>
            <person name="Wang L."/>
            <person name="Dong Z."/>
            <person name="Huang Y."/>
            <person name="Huang L."/>
            <person name="Du W."/>
        </authorList>
    </citation>
    <scope>NUCLEOTIDE SEQUENCE [LARGE SCALE GENOMIC DNA]</scope>
    <source>
        <strain evidence="2 3">Z-D1-2</strain>
    </source>
</reference>
<dbReference type="AlphaFoldDB" id="A0A2T4DUE8"/>
<comment type="caution">
    <text evidence="2">The sequence shown here is derived from an EMBL/GenBank/DDBJ whole genome shotgun (WGS) entry which is preliminary data.</text>
</comment>
<proteinExistence type="predicted"/>
<dbReference type="Gene3D" id="3.40.710.10">
    <property type="entry name" value="DD-peptidase/beta-lactamase superfamily"/>
    <property type="match status" value="1"/>
</dbReference>
<feature type="domain" description="Beta-lactamase-related" evidence="1">
    <location>
        <begin position="3"/>
        <end position="102"/>
    </location>
</feature>
<dbReference type="Pfam" id="PF00144">
    <property type="entry name" value="Beta-lactamase"/>
    <property type="match status" value="1"/>
</dbReference>
<dbReference type="InterPro" id="IPR001466">
    <property type="entry name" value="Beta-lactam-related"/>
</dbReference>
<dbReference type="EMBL" id="PYVU01000014">
    <property type="protein sequence ID" value="PTB97430.1"/>
    <property type="molecule type" value="Genomic_DNA"/>
</dbReference>
<evidence type="ECO:0000313" key="3">
    <source>
        <dbReference type="Proteomes" id="UP000240608"/>
    </source>
</evidence>
<evidence type="ECO:0000259" key="1">
    <source>
        <dbReference type="Pfam" id="PF00144"/>
    </source>
</evidence>
<organism evidence="2 3">
    <name type="scientific">Marivirga lumbricoides</name>
    <dbReference type="NCBI Taxonomy" id="1046115"/>
    <lineage>
        <taxon>Bacteria</taxon>
        <taxon>Pseudomonadati</taxon>
        <taxon>Bacteroidota</taxon>
        <taxon>Cytophagia</taxon>
        <taxon>Cytophagales</taxon>
        <taxon>Marivirgaceae</taxon>
        <taxon>Marivirga</taxon>
    </lineage>
</organism>
<dbReference type="SUPFAM" id="SSF56601">
    <property type="entry name" value="beta-lactamase/transpeptidase-like"/>
    <property type="match status" value="1"/>
</dbReference>
<dbReference type="InterPro" id="IPR012338">
    <property type="entry name" value="Beta-lactam/transpept-like"/>
</dbReference>